<gene>
    <name evidence="2" type="ORF">IFT62_08080</name>
</gene>
<sequence>MTQAVSAGFAHRALLGFSLTFVALGIAPVDRQSWFVENIMVLLVVAALWCKRTRPALSRSAWCATLLFLFIHQVGAHYSYPEVPYNAWLLNVFSLDLNGLMGWERNQYDRFVHLTYGLLLSVPIRELSQQMGMNPRYVSLIAWNLIMSTSAVYELMEWFGGAYLGDHGADVVGAQDDFWDAQKDMALAGVGAMLTLGFMKKPEPGPVS</sequence>
<reference evidence="2 3" key="1">
    <citation type="journal article" date="2020" name="FEMS Microbiol. Ecol.">
        <title>Temporal dynamics of bacterial communities during seed development and maturation.</title>
        <authorList>
            <person name="Chesneau G."/>
            <person name="Torres-Cortes G."/>
            <person name="Briand M."/>
            <person name="Darrasse A."/>
            <person name="Preveaux A."/>
            <person name="Marais C."/>
            <person name="Jacques M.A."/>
            <person name="Shade A."/>
            <person name="Barret M."/>
        </authorList>
    </citation>
    <scope>NUCLEOTIDE SEQUENCE [LARGE SCALE GENOMIC DNA]</scope>
    <source>
        <strain evidence="2 3">CFBP13723</strain>
    </source>
</reference>
<protein>
    <submittedName>
        <fullName evidence="2">DUF2238 domain-containing protein</fullName>
    </submittedName>
</protein>
<organism evidence="2 3">
    <name type="scientific">Pseudomonas lutea</name>
    <dbReference type="NCBI Taxonomy" id="243924"/>
    <lineage>
        <taxon>Bacteria</taxon>
        <taxon>Pseudomonadati</taxon>
        <taxon>Pseudomonadota</taxon>
        <taxon>Gammaproteobacteria</taxon>
        <taxon>Pseudomonadales</taxon>
        <taxon>Pseudomonadaceae</taxon>
        <taxon>Pseudomonas</taxon>
    </lineage>
</organism>
<dbReference type="Proteomes" id="UP000625247">
    <property type="component" value="Unassembled WGS sequence"/>
</dbReference>
<feature type="transmembrane region" description="Helical" evidence="1">
    <location>
        <begin position="33"/>
        <end position="50"/>
    </location>
</feature>
<comment type="caution">
    <text evidence="2">The sequence shown here is derived from an EMBL/GenBank/DDBJ whole genome shotgun (WGS) entry which is preliminary data.</text>
</comment>
<keyword evidence="3" id="KW-1185">Reference proteome</keyword>
<dbReference type="EMBL" id="JACYNP010000003">
    <property type="protein sequence ID" value="MBD8121168.1"/>
    <property type="molecule type" value="Genomic_DNA"/>
</dbReference>
<dbReference type="InterPro" id="IPR058534">
    <property type="entry name" value="YjdF"/>
</dbReference>
<keyword evidence="1" id="KW-1133">Transmembrane helix</keyword>
<feature type="transmembrane region" description="Helical" evidence="1">
    <location>
        <begin position="9"/>
        <end position="27"/>
    </location>
</feature>
<accession>A0ABR9A501</accession>
<dbReference type="PIRSF" id="PIRSF020606">
    <property type="entry name" value="UCP020606"/>
    <property type="match status" value="1"/>
</dbReference>
<dbReference type="InterPro" id="IPR014509">
    <property type="entry name" value="YjdF-like"/>
</dbReference>
<keyword evidence="1" id="KW-0472">Membrane</keyword>
<evidence type="ECO:0000313" key="2">
    <source>
        <dbReference type="EMBL" id="MBD8121168.1"/>
    </source>
</evidence>
<evidence type="ECO:0000256" key="1">
    <source>
        <dbReference type="SAM" id="Phobius"/>
    </source>
</evidence>
<dbReference type="RefSeq" id="WP_191943758.1">
    <property type="nucleotide sequence ID" value="NZ_JACYNP010000003.1"/>
</dbReference>
<proteinExistence type="predicted"/>
<name>A0ABR9A501_9PSED</name>
<evidence type="ECO:0000313" key="3">
    <source>
        <dbReference type="Proteomes" id="UP000625247"/>
    </source>
</evidence>
<dbReference type="Pfam" id="PF09997">
    <property type="entry name" value="DUF2238"/>
    <property type="match status" value="1"/>
</dbReference>
<keyword evidence="1" id="KW-0812">Transmembrane</keyword>